<dbReference type="Gene3D" id="1.20.120.1080">
    <property type="match status" value="1"/>
</dbReference>
<feature type="compositionally biased region" description="Basic residues" evidence="7">
    <location>
        <begin position="9"/>
        <end position="18"/>
    </location>
</feature>
<dbReference type="Pfam" id="PF00270">
    <property type="entry name" value="DEAD"/>
    <property type="match status" value="1"/>
</dbReference>
<dbReference type="InterPro" id="IPR014001">
    <property type="entry name" value="Helicase_ATP-bd"/>
</dbReference>
<dbReference type="PANTHER" id="PTHR18934:SF99">
    <property type="entry name" value="ATP-DEPENDENT RNA HELICASE DHX37-RELATED"/>
    <property type="match status" value="1"/>
</dbReference>
<dbReference type="InterPro" id="IPR002464">
    <property type="entry name" value="DNA/RNA_helicase_DEAH_CS"/>
</dbReference>
<evidence type="ECO:0000256" key="5">
    <source>
        <dbReference type="ARBA" id="ARBA00022806"/>
    </source>
</evidence>
<dbReference type="InterPro" id="IPR001650">
    <property type="entry name" value="Helicase_C-like"/>
</dbReference>
<feature type="compositionally biased region" description="Acidic residues" evidence="7">
    <location>
        <begin position="251"/>
        <end position="262"/>
    </location>
</feature>
<dbReference type="InterPro" id="IPR011545">
    <property type="entry name" value="DEAD/DEAH_box_helicase_dom"/>
</dbReference>
<dbReference type="CDD" id="cd17982">
    <property type="entry name" value="DEXHc_DHX37"/>
    <property type="match status" value="1"/>
</dbReference>
<sequence>MTSKYKPTRDRKQRRAHKQSNATRPEELGSVPSTGNAPADPNADIIIPLTKTEKEEKRRIELREELKEGQPKMSSKKQKRLNKYIENKLKKEERMDLMQKLSETKVDTSLFRSTKTMGAAKESKREQMRRALLEERFGINMEENSKILYEERKIWGPEELELVELSQTIKGITGDIPGNPNEVGESNQVTIKVPETKTIVGSGLKRPLESDTNGQPIIKKVRKSREVREERLLAIIETMERQKEQEAGDSSMDEDEDEEEIDSESRKEYSDGEEEEWGGIPDSPISGGDTIVDTPGAVISDEGDSGDSSGDGEDDEDEDEENELVPHLKRGRSEKANAFKKWALVQRRQVMNSGNPSDADTSMPNLLALKPGVVHSYVPRKREVDMTPPPELRVPTVEREAYYVTVDRPAKIQIARLGLPVVAEEQRIMEAIHNNSCVVVCGETGSGKTTQVPQFLYEAGYGSPDSKTPGLIGVTQPRRVAAVSMAKRVGDELGTGGNDKVAYQIRFEGTVNPKTSIKFMTDGVLLRELAEDFLLKKYSVIIIDEAHERSINTDILIGVMSRVLKLREQMSQDGVTKPLKLVIMSATLRVSDFTENRQLFPQPPPLLKAEARQHPVTIHFSRRTPSDYAEETFKKVCKIHRRLPPGGILVFLTGQNEITALLRRLRASFPFKDTKMKNGKATARQQEKSAPAVSISAREAAVETEDVEFGGSLKLDPDESDADSILDEDDDDLGEGMAIADTDTPLHVLPLYSLLPTKDQLMVFEEAPEGSRMCILATNVAETSLTIPGIRYVVDCGRSKERNFDKTTGVQSFDIGWISKASAMQRAGRSGRTGPGHCYKLYSSAVYERDFPEFAEAEILRMPIEGVVLQMKSMNIDTIVNFPFPTAPDRPSLKRAEKLLGFLGALDSKKDLTDLGRTMNVFPLSPRFSKILIIGQQHGCLPYIIAIVAALSVGEIFIPEHQLDINDPERVGDGAPDNETMIEQTQRAKRRKAYYRTHRNFSSLDTTSDALKLLSVVCAYEYEKIPAEFCENNFVRLKGMQETHKLRQQITNIVRVNCPGVLGPFEAKIPPPSALQIKAIKQIVAVGFIDQVAIRADLIPNSTFKLGQSSLKKVTDIPYMTLFASSTTHQSEPGANLQDIAVYIHPSSVLASQSSYPEYLVYSELKKSMSTTGRVRMRPLTSITGSQLATLAKGTPLITYSKPLDHVPPKVLPGTFGSRRECWVIPRIGGAIGKSELGWPLPAKKVMQKREEGRWIIC</sequence>
<dbReference type="PROSITE" id="PS00690">
    <property type="entry name" value="DEAH_ATP_HELICASE"/>
    <property type="match status" value="1"/>
</dbReference>
<name>A0ABR3GM30_9PEZI</name>
<dbReference type="PROSITE" id="PS51192">
    <property type="entry name" value="HELICASE_ATP_BIND_1"/>
    <property type="match status" value="1"/>
</dbReference>
<dbReference type="Pfam" id="PF21010">
    <property type="entry name" value="HA2_C"/>
    <property type="match status" value="1"/>
</dbReference>
<dbReference type="InterPro" id="IPR048333">
    <property type="entry name" value="HA2_WH"/>
</dbReference>
<dbReference type="PANTHER" id="PTHR18934">
    <property type="entry name" value="ATP-DEPENDENT RNA HELICASE"/>
    <property type="match status" value="1"/>
</dbReference>
<feature type="region of interest" description="Disordered" evidence="7">
    <location>
        <begin position="202"/>
        <end position="225"/>
    </location>
</feature>
<feature type="domain" description="Helicase C-terminal" evidence="9">
    <location>
        <begin position="696"/>
        <end position="875"/>
    </location>
</feature>
<accession>A0ABR3GM30</accession>
<evidence type="ECO:0000256" key="2">
    <source>
        <dbReference type="ARBA" id="ARBA00012552"/>
    </source>
</evidence>
<comment type="similarity">
    <text evidence="1">Belongs to the DEAD box helicase family. DEAH subfamily.</text>
</comment>
<dbReference type="InterPro" id="IPR027417">
    <property type="entry name" value="P-loop_NTPase"/>
</dbReference>
<keyword evidence="5 10" id="KW-0347">Helicase</keyword>
<dbReference type="EC" id="3.6.4.13" evidence="2"/>
<evidence type="ECO:0000256" key="6">
    <source>
        <dbReference type="ARBA" id="ARBA00022840"/>
    </source>
</evidence>
<keyword evidence="6" id="KW-0067">ATP-binding</keyword>
<organism evidence="10 11">
    <name type="scientific">Discina gigas</name>
    <dbReference type="NCBI Taxonomy" id="1032678"/>
    <lineage>
        <taxon>Eukaryota</taxon>
        <taxon>Fungi</taxon>
        <taxon>Dikarya</taxon>
        <taxon>Ascomycota</taxon>
        <taxon>Pezizomycotina</taxon>
        <taxon>Pezizomycetes</taxon>
        <taxon>Pezizales</taxon>
        <taxon>Discinaceae</taxon>
        <taxon>Discina</taxon>
    </lineage>
</organism>
<keyword evidence="11" id="KW-1185">Reference proteome</keyword>
<dbReference type="InterPro" id="IPR011709">
    <property type="entry name" value="DEAD-box_helicase_OB_fold"/>
</dbReference>
<feature type="compositionally biased region" description="Basic and acidic residues" evidence="7">
    <location>
        <begin position="51"/>
        <end position="70"/>
    </location>
</feature>
<dbReference type="Gene3D" id="3.40.50.300">
    <property type="entry name" value="P-loop containing nucleotide triphosphate hydrolases"/>
    <property type="match status" value="2"/>
</dbReference>
<reference evidence="10 11" key="1">
    <citation type="submission" date="2024-02" db="EMBL/GenBank/DDBJ databases">
        <title>Discinaceae phylogenomics.</title>
        <authorList>
            <person name="Dirks A.C."/>
            <person name="James T.Y."/>
        </authorList>
    </citation>
    <scope>NUCLEOTIDE SEQUENCE [LARGE SCALE GENOMIC DNA]</scope>
    <source>
        <strain evidence="10 11">ACD0624</strain>
    </source>
</reference>
<comment type="caution">
    <text evidence="10">The sequence shown here is derived from an EMBL/GenBank/DDBJ whole genome shotgun (WGS) entry which is preliminary data.</text>
</comment>
<dbReference type="SMART" id="SM00487">
    <property type="entry name" value="DEXDc"/>
    <property type="match status" value="1"/>
</dbReference>
<dbReference type="GO" id="GO:0003724">
    <property type="term" value="F:RNA helicase activity"/>
    <property type="evidence" value="ECO:0007669"/>
    <property type="project" value="UniProtKB-EC"/>
</dbReference>
<keyword evidence="3" id="KW-0547">Nucleotide-binding</keyword>
<evidence type="ECO:0000256" key="3">
    <source>
        <dbReference type="ARBA" id="ARBA00022741"/>
    </source>
</evidence>
<dbReference type="Pfam" id="PF04408">
    <property type="entry name" value="WHD_HA2"/>
    <property type="match status" value="1"/>
</dbReference>
<dbReference type="PROSITE" id="PS51194">
    <property type="entry name" value="HELICASE_CTER"/>
    <property type="match status" value="1"/>
</dbReference>
<dbReference type="CDD" id="cd18791">
    <property type="entry name" value="SF2_C_RHA"/>
    <property type="match status" value="1"/>
</dbReference>
<protein>
    <recommendedName>
        <fullName evidence="2">RNA helicase</fullName>
        <ecNumber evidence="2">3.6.4.13</ecNumber>
    </recommendedName>
</protein>
<evidence type="ECO:0000256" key="7">
    <source>
        <dbReference type="SAM" id="MobiDB-lite"/>
    </source>
</evidence>
<dbReference type="SMART" id="SM00847">
    <property type="entry name" value="HA2"/>
    <property type="match status" value="1"/>
</dbReference>
<evidence type="ECO:0000313" key="10">
    <source>
        <dbReference type="EMBL" id="KAL0636982.1"/>
    </source>
</evidence>
<dbReference type="Proteomes" id="UP001447188">
    <property type="component" value="Unassembled WGS sequence"/>
</dbReference>
<dbReference type="InterPro" id="IPR003593">
    <property type="entry name" value="AAA+_ATPase"/>
</dbReference>
<evidence type="ECO:0000256" key="4">
    <source>
        <dbReference type="ARBA" id="ARBA00022801"/>
    </source>
</evidence>
<dbReference type="GO" id="GO:0016787">
    <property type="term" value="F:hydrolase activity"/>
    <property type="evidence" value="ECO:0007669"/>
    <property type="project" value="UniProtKB-KW"/>
</dbReference>
<evidence type="ECO:0000313" key="11">
    <source>
        <dbReference type="Proteomes" id="UP001447188"/>
    </source>
</evidence>
<gene>
    <name evidence="10" type="primary">ECM16</name>
    <name evidence="10" type="ORF">Q9L58_003964</name>
</gene>
<dbReference type="EMBL" id="JBBBZM010000040">
    <property type="protein sequence ID" value="KAL0636982.1"/>
    <property type="molecule type" value="Genomic_DNA"/>
</dbReference>
<evidence type="ECO:0000256" key="1">
    <source>
        <dbReference type="ARBA" id="ARBA00008792"/>
    </source>
</evidence>
<dbReference type="Pfam" id="PF07717">
    <property type="entry name" value="OB_NTP_bind"/>
    <property type="match status" value="1"/>
</dbReference>
<keyword evidence="4 10" id="KW-0378">Hydrolase</keyword>
<evidence type="ECO:0000259" key="8">
    <source>
        <dbReference type="PROSITE" id="PS51192"/>
    </source>
</evidence>
<evidence type="ECO:0000259" key="9">
    <source>
        <dbReference type="PROSITE" id="PS51194"/>
    </source>
</evidence>
<dbReference type="SMART" id="SM00382">
    <property type="entry name" value="AAA"/>
    <property type="match status" value="1"/>
</dbReference>
<proteinExistence type="inferred from homology"/>
<dbReference type="Pfam" id="PF00271">
    <property type="entry name" value="Helicase_C"/>
    <property type="match status" value="1"/>
</dbReference>
<feature type="domain" description="Helicase ATP-binding" evidence="8">
    <location>
        <begin position="429"/>
        <end position="606"/>
    </location>
</feature>
<feature type="region of interest" description="Disordered" evidence="7">
    <location>
        <begin position="1"/>
        <end position="87"/>
    </location>
</feature>
<feature type="region of interest" description="Disordered" evidence="7">
    <location>
        <begin position="238"/>
        <end position="331"/>
    </location>
</feature>
<dbReference type="SUPFAM" id="SSF52540">
    <property type="entry name" value="P-loop containing nucleoside triphosphate hydrolases"/>
    <property type="match status" value="1"/>
</dbReference>
<dbReference type="SMART" id="SM00490">
    <property type="entry name" value="HELICc"/>
    <property type="match status" value="1"/>
</dbReference>
<feature type="compositionally biased region" description="Acidic residues" evidence="7">
    <location>
        <begin position="301"/>
        <end position="323"/>
    </location>
</feature>
<dbReference type="InterPro" id="IPR007502">
    <property type="entry name" value="Helicase-assoc_dom"/>
</dbReference>